<evidence type="ECO:0000313" key="9">
    <source>
        <dbReference type="Proteomes" id="UP000266188"/>
    </source>
</evidence>
<dbReference type="GO" id="GO:0051536">
    <property type="term" value="F:iron-sulfur cluster binding"/>
    <property type="evidence" value="ECO:0007669"/>
    <property type="project" value="UniProtKB-KW"/>
</dbReference>
<evidence type="ECO:0000256" key="4">
    <source>
        <dbReference type="ARBA" id="ARBA00023014"/>
    </source>
</evidence>
<dbReference type="Pfam" id="PF24877">
    <property type="entry name" value="ILV_EDD_C"/>
    <property type="match status" value="1"/>
</dbReference>
<keyword evidence="9" id="KW-1185">Reference proteome</keyword>
<organism evidence="8 9">
    <name type="scientific">Aspergillus sclerotialis</name>
    <dbReference type="NCBI Taxonomy" id="2070753"/>
    <lineage>
        <taxon>Eukaryota</taxon>
        <taxon>Fungi</taxon>
        <taxon>Dikarya</taxon>
        <taxon>Ascomycota</taxon>
        <taxon>Pezizomycotina</taxon>
        <taxon>Eurotiomycetes</taxon>
        <taxon>Eurotiomycetidae</taxon>
        <taxon>Eurotiales</taxon>
        <taxon>Aspergillaceae</taxon>
        <taxon>Aspergillus</taxon>
        <taxon>Aspergillus subgen. Polypaecilum</taxon>
    </lineage>
</organism>
<dbReference type="Pfam" id="PF00920">
    <property type="entry name" value="ILVD_EDD_N"/>
    <property type="match status" value="1"/>
</dbReference>
<dbReference type="GO" id="GO:0016836">
    <property type="term" value="F:hydro-lyase activity"/>
    <property type="evidence" value="ECO:0007669"/>
    <property type="project" value="UniProtKB-ARBA"/>
</dbReference>
<keyword evidence="5" id="KW-0456">Lyase</keyword>
<dbReference type="InterPro" id="IPR037237">
    <property type="entry name" value="IlvD/EDD_N"/>
</dbReference>
<evidence type="ECO:0000259" key="6">
    <source>
        <dbReference type="Pfam" id="PF00920"/>
    </source>
</evidence>
<evidence type="ECO:0000256" key="1">
    <source>
        <dbReference type="ARBA" id="ARBA00006486"/>
    </source>
</evidence>
<dbReference type="NCBIfam" id="NF009560">
    <property type="entry name" value="PRK13017.1"/>
    <property type="match status" value="1"/>
</dbReference>
<dbReference type="PANTHER" id="PTHR43183">
    <property type="entry name" value="HYPOTHETICAL DIHYDROXYACID DEHYDRATASE (EUROFUNG)-RELATED"/>
    <property type="match status" value="1"/>
</dbReference>
<evidence type="ECO:0000256" key="3">
    <source>
        <dbReference type="ARBA" id="ARBA00023004"/>
    </source>
</evidence>
<dbReference type="NCBIfam" id="NF004784">
    <property type="entry name" value="PRK06131.1"/>
    <property type="match status" value="1"/>
</dbReference>
<dbReference type="SUPFAM" id="SSF52016">
    <property type="entry name" value="LeuD/IlvD-like"/>
    <property type="match status" value="1"/>
</dbReference>
<dbReference type="PROSITE" id="PS00886">
    <property type="entry name" value="ILVD_EDD_1"/>
    <property type="match status" value="1"/>
</dbReference>
<feature type="domain" description="Dihydroxy-acid/6-phosphogluconate dehydratase C-terminal" evidence="7">
    <location>
        <begin position="422"/>
        <end position="628"/>
    </location>
</feature>
<sequence length="651" mass="71114">MSCNSQPCSNCTCDGAAQNSLVNIEECETELLALRKRTLELEKTLASVKKNNTTSSNAGKKLRSTRWFNNDSNPGMSAVYIERYLTYGLTREELMSGKPIIGIAQSGSDLAPCNRYHVELVKRVREGIRSAGGVAFEFPTHPIQETSRRPTACLDRNLAYLGLVEVLHGYPLDGVVLLTGCDKTTPALLMAAATINIPAICMNVGPMLNGHMKNKLAGSGMVVWQGRELYAAGEIDKEEFIDYISKGSPSVGHCNTMGTASTMNALAEALGMALPGSAAIPAPYRQRAQCAYDTGLRIVEMVYSDRKPSDVMTREAFENAIVVNTAIGGSTNAPIHINAIAKHMGVDVSLDDWDELGYHIPLLLNMQPAGEFLGEEYYRAGGLPAIMAELLDAGKLNVATITCNGHTVAENVRGKHSWDRRVIRAYGEPLMGDAGFLHLRGSLFESAIMKTCVISQDFRKRFLENAADPNAFEGAVVVFDGPEDYNHRLEDASTAIDDKTILVMRGAGPLGYPGAAEVVNMHPPGRLLRQGINSLPCIGDGRQSGTSGSPSILNASPEAAAGGNLGILRDGDKIRVDLTQRRVDILVSEEELARRRDQIEAMGGYRVFESQTPWQELFRREVDQLSEGMVFRDAVKYQRLAQRWEEPRHNH</sequence>
<dbReference type="Proteomes" id="UP000266188">
    <property type="component" value="Unassembled WGS sequence"/>
</dbReference>
<keyword evidence="4" id="KW-0411">Iron-sulfur</keyword>
<dbReference type="AlphaFoldDB" id="A0A3A2ZJG9"/>
<dbReference type="STRING" id="2070753.A0A3A2ZJG9"/>
<evidence type="ECO:0000313" key="8">
    <source>
        <dbReference type="EMBL" id="RJE23359.1"/>
    </source>
</evidence>
<reference evidence="9" key="1">
    <citation type="submission" date="2017-02" db="EMBL/GenBank/DDBJ databases">
        <authorList>
            <person name="Tafer H."/>
            <person name="Lopandic K."/>
        </authorList>
    </citation>
    <scope>NUCLEOTIDE SEQUENCE [LARGE SCALE GENOMIC DNA]</scope>
    <source>
        <strain evidence="9">CBS 366.77</strain>
    </source>
</reference>
<evidence type="ECO:0000256" key="5">
    <source>
        <dbReference type="ARBA" id="ARBA00023239"/>
    </source>
</evidence>
<dbReference type="OrthoDB" id="3851628at2759"/>
<keyword evidence="3" id="KW-0408">Iron</keyword>
<name>A0A3A2ZJG9_9EURO</name>
<dbReference type="InterPro" id="IPR042096">
    <property type="entry name" value="Dihydro-acid_dehy_C"/>
</dbReference>
<feature type="domain" description="Dihydroxy-acid/6-phosphogluconate dehydratase N-terminal" evidence="6">
    <location>
        <begin position="98"/>
        <end position="411"/>
    </location>
</feature>
<dbReference type="Gene3D" id="3.50.30.80">
    <property type="entry name" value="IlvD/EDD C-terminal domain-like"/>
    <property type="match status" value="1"/>
</dbReference>
<protein>
    <submittedName>
        <fullName evidence="8">Dihydroxy-acid dehydratase</fullName>
    </submittedName>
</protein>
<comment type="similarity">
    <text evidence="1">Belongs to the IlvD/Edd family.</text>
</comment>
<dbReference type="EMBL" id="MVGC01000124">
    <property type="protein sequence ID" value="RJE23359.1"/>
    <property type="molecule type" value="Genomic_DNA"/>
</dbReference>
<dbReference type="PANTHER" id="PTHR43183:SF1">
    <property type="entry name" value="HYPOTHETICAL DIHYDROXY-ACID DEHYDRATASE (EUROFUNG)-RELATED"/>
    <property type="match status" value="1"/>
</dbReference>
<proteinExistence type="inferred from homology"/>
<keyword evidence="2" id="KW-0479">Metal-binding</keyword>
<gene>
    <name evidence="8" type="ORF">PHISCL_04301</name>
</gene>
<dbReference type="InterPro" id="IPR000581">
    <property type="entry name" value="ILV_EDD_N"/>
</dbReference>
<evidence type="ECO:0000256" key="2">
    <source>
        <dbReference type="ARBA" id="ARBA00022723"/>
    </source>
</evidence>
<dbReference type="InterPro" id="IPR020558">
    <property type="entry name" value="DiOHA_6PGluconate_deHydtase_CS"/>
</dbReference>
<dbReference type="InterPro" id="IPR052352">
    <property type="entry name" value="Sugar_Degrad_Dehydratases"/>
</dbReference>
<accession>A0A3A2ZJG9</accession>
<dbReference type="SUPFAM" id="SSF143975">
    <property type="entry name" value="IlvD/EDD N-terminal domain-like"/>
    <property type="match status" value="1"/>
</dbReference>
<comment type="caution">
    <text evidence="8">The sequence shown here is derived from an EMBL/GenBank/DDBJ whole genome shotgun (WGS) entry which is preliminary data.</text>
</comment>
<dbReference type="InterPro" id="IPR056740">
    <property type="entry name" value="ILV_EDD_C"/>
</dbReference>
<evidence type="ECO:0000259" key="7">
    <source>
        <dbReference type="Pfam" id="PF24877"/>
    </source>
</evidence>
<dbReference type="GO" id="GO:0046872">
    <property type="term" value="F:metal ion binding"/>
    <property type="evidence" value="ECO:0007669"/>
    <property type="project" value="UniProtKB-KW"/>
</dbReference>